<dbReference type="InterPro" id="IPR036928">
    <property type="entry name" value="AS_sf"/>
</dbReference>
<evidence type="ECO:0000313" key="7">
    <source>
        <dbReference type="Proteomes" id="UP001152799"/>
    </source>
</evidence>
<evidence type="ECO:0000256" key="2">
    <source>
        <dbReference type="PIRSR" id="PIRSR001221-1"/>
    </source>
</evidence>
<feature type="active site" description="Charge relay system" evidence="2">
    <location>
        <position position="184"/>
    </location>
</feature>
<evidence type="ECO:0000259" key="5">
    <source>
        <dbReference type="Pfam" id="PF01425"/>
    </source>
</evidence>
<keyword evidence="4" id="KW-0472">Membrane</keyword>
<dbReference type="PANTHER" id="PTHR43372:SF2">
    <property type="entry name" value="IP13792P"/>
    <property type="match status" value="1"/>
</dbReference>
<dbReference type="Pfam" id="PF01425">
    <property type="entry name" value="Amidase"/>
    <property type="match status" value="1"/>
</dbReference>
<dbReference type="Gene3D" id="3.90.1300.10">
    <property type="entry name" value="Amidase signature (AS) domain"/>
    <property type="match status" value="1"/>
</dbReference>
<dbReference type="GO" id="GO:0012505">
    <property type="term" value="C:endomembrane system"/>
    <property type="evidence" value="ECO:0007669"/>
    <property type="project" value="TreeGrafter"/>
</dbReference>
<dbReference type="InterPro" id="IPR052739">
    <property type="entry name" value="FAAH2"/>
</dbReference>
<keyword evidence="4" id="KW-1133">Transmembrane helix</keyword>
<feature type="compositionally biased region" description="Polar residues" evidence="3">
    <location>
        <begin position="1"/>
        <end position="13"/>
    </location>
</feature>
<keyword evidence="7" id="KW-1185">Reference proteome</keyword>
<comment type="similarity">
    <text evidence="1">Belongs to the amidase family.</text>
</comment>
<dbReference type="SUPFAM" id="SSF75304">
    <property type="entry name" value="Amidase signature (AS) enzymes"/>
    <property type="match status" value="1"/>
</dbReference>
<feature type="active site" description="Charge relay system" evidence="2">
    <location>
        <position position="259"/>
    </location>
</feature>
<accession>A0A9N9MVY4</accession>
<organism evidence="6 7">
    <name type="scientific">Ceutorhynchus assimilis</name>
    <name type="common">cabbage seed weevil</name>
    <dbReference type="NCBI Taxonomy" id="467358"/>
    <lineage>
        <taxon>Eukaryota</taxon>
        <taxon>Metazoa</taxon>
        <taxon>Ecdysozoa</taxon>
        <taxon>Arthropoda</taxon>
        <taxon>Hexapoda</taxon>
        <taxon>Insecta</taxon>
        <taxon>Pterygota</taxon>
        <taxon>Neoptera</taxon>
        <taxon>Endopterygota</taxon>
        <taxon>Coleoptera</taxon>
        <taxon>Polyphaga</taxon>
        <taxon>Cucujiformia</taxon>
        <taxon>Curculionidae</taxon>
        <taxon>Ceutorhynchinae</taxon>
        <taxon>Ceutorhynchus</taxon>
    </lineage>
</organism>
<reference evidence="6" key="1">
    <citation type="submission" date="2022-01" db="EMBL/GenBank/DDBJ databases">
        <authorList>
            <person name="King R."/>
        </authorList>
    </citation>
    <scope>NUCLEOTIDE SEQUENCE</scope>
</reference>
<feature type="domain" description="Amidase" evidence="5">
    <location>
        <begin position="121"/>
        <end position="559"/>
    </location>
</feature>
<feature type="active site" description="Acyl-ester intermediate" evidence="2">
    <location>
        <position position="283"/>
    </location>
</feature>
<feature type="region of interest" description="Disordered" evidence="3">
    <location>
        <begin position="1"/>
        <end position="23"/>
    </location>
</feature>
<keyword evidence="4" id="KW-0812">Transmembrane</keyword>
<dbReference type="PANTHER" id="PTHR43372">
    <property type="entry name" value="FATTY-ACID AMIDE HYDROLASE"/>
    <property type="match status" value="1"/>
</dbReference>
<dbReference type="EMBL" id="OU892284">
    <property type="protein sequence ID" value="CAG9772596.1"/>
    <property type="molecule type" value="Genomic_DNA"/>
</dbReference>
<evidence type="ECO:0000313" key="6">
    <source>
        <dbReference type="EMBL" id="CAG9772596.1"/>
    </source>
</evidence>
<evidence type="ECO:0000256" key="4">
    <source>
        <dbReference type="SAM" id="Phobius"/>
    </source>
</evidence>
<dbReference type="PROSITE" id="PS00571">
    <property type="entry name" value="AMIDASES"/>
    <property type="match status" value="1"/>
</dbReference>
<dbReference type="Proteomes" id="UP001152799">
    <property type="component" value="Chromosome 8"/>
</dbReference>
<name>A0A9N9MVY4_9CUCU</name>
<protein>
    <recommendedName>
        <fullName evidence="5">Amidase domain-containing protein</fullName>
    </recommendedName>
</protein>
<feature type="transmembrane region" description="Helical" evidence="4">
    <location>
        <begin position="64"/>
        <end position="86"/>
    </location>
</feature>
<dbReference type="InterPro" id="IPR023631">
    <property type="entry name" value="Amidase_dom"/>
</dbReference>
<dbReference type="AlphaFoldDB" id="A0A9N9MVY4"/>
<dbReference type="InterPro" id="IPR020556">
    <property type="entry name" value="Amidase_CS"/>
</dbReference>
<sequence length="575" mass="64042">MEQNIRNRNKYVSQEQEDEENEDLLNASKKETIVHVNDDASSSKDTQTNANLYSLPLRVRTLRATIYVLSKALNLAYVPLFIYRIFERRKRCTPVTDPILKMPAVELAKKIRRKEMSCLHVVEAYICRIKEVNPLLNAVIEDRFAEALEDAKKVDELVSRKDFLENEEAVAKEYPLLGVPITIKGSLAVKGMKYTSGTRTRKDVRAEIDADAVALARAAGAIPLLVSNVPELCMSWETSNKLIGTTKNPHDTRRTCGGSSGGEASLLGAGASVLGIGSDVAGSLRLPAHYCGVWGHKPTPRAVSFEGHYPDSRSRDVWEEIFTVGPMARYATDLPTLLQVIAKPEKREMLNLNEKINIKDIKIYYSEFEDFYWQKPNSHCREAVTKVVDHFSKICNTKPQKIDFFLKQNLPDMIACDILTTKDIDDEFDGNANGAFKELFKYAAFQSDHTFMLIMCGILRRLATTFSGKRKPHIDEIIGKVKKLYEGILKDNGVIIVPTFPVEAPRHGDVLRVALSSGCLSLFNGLGYPVTNCPAGATKSGIPIGIQVASLPYGDKLTLAVAQEIERSFGGWIEP</sequence>
<evidence type="ECO:0000256" key="1">
    <source>
        <dbReference type="ARBA" id="ARBA00009199"/>
    </source>
</evidence>
<proteinExistence type="inferred from homology"/>
<evidence type="ECO:0000256" key="3">
    <source>
        <dbReference type="SAM" id="MobiDB-lite"/>
    </source>
</evidence>
<dbReference type="OrthoDB" id="6428749at2759"/>
<gene>
    <name evidence="6" type="ORF">CEUTPL_LOCUS13002</name>
</gene>